<feature type="transmembrane region" description="Helical" evidence="2">
    <location>
        <begin position="44"/>
        <end position="66"/>
    </location>
</feature>
<evidence type="ECO:0000256" key="2">
    <source>
        <dbReference type="SAM" id="Phobius"/>
    </source>
</evidence>
<proteinExistence type="predicted"/>
<gene>
    <name evidence="3" type="ORF">SAMN02745977_00205</name>
</gene>
<dbReference type="InterPro" id="IPR005133">
    <property type="entry name" value="PhaG_MnhG_YufB"/>
</dbReference>
<feature type="transmembrane region" description="Helical" evidence="2">
    <location>
        <begin position="72"/>
        <end position="93"/>
    </location>
</feature>
<dbReference type="OrthoDB" id="9813804at2"/>
<organism evidence="3 4">
    <name type="scientific">Brachymonas denitrificans DSM 15123</name>
    <dbReference type="NCBI Taxonomy" id="1121117"/>
    <lineage>
        <taxon>Bacteria</taxon>
        <taxon>Pseudomonadati</taxon>
        <taxon>Pseudomonadota</taxon>
        <taxon>Betaproteobacteria</taxon>
        <taxon>Burkholderiales</taxon>
        <taxon>Comamonadaceae</taxon>
        <taxon>Brachymonas</taxon>
    </lineage>
</organism>
<dbReference type="Proteomes" id="UP000199531">
    <property type="component" value="Unassembled WGS sequence"/>
</dbReference>
<dbReference type="NCBIfam" id="NF009315">
    <property type="entry name" value="PRK12674.1-4"/>
    <property type="match status" value="1"/>
</dbReference>
<keyword evidence="4" id="KW-1185">Reference proteome</keyword>
<reference evidence="3 4" key="1">
    <citation type="submission" date="2016-10" db="EMBL/GenBank/DDBJ databases">
        <authorList>
            <person name="de Groot N.N."/>
        </authorList>
    </citation>
    <scope>NUCLEOTIDE SEQUENCE [LARGE SCALE GENOMIC DNA]</scope>
    <source>
        <strain evidence="3 4">DSM 15123</strain>
    </source>
</reference>
<dbReference type="AlphaFoldDB" id="A0A1H8D8L5"/>
<protein>
    <submittedName>
        <fullName evidence="3">Multisubunit potassium/proton antiporter, PhaG subunit</fullName>
    </submittedName>
</protein>
<dbReference type="PANTHER" id="PTHR34703">
    <property type="entry name" value="ANTIPORTER SUBUNIT MNHG2-RELATED"/>
    <property type="match status" value="1"/>
</dbReference>
<dbReference type="GO" id="GO:0015385">
    <property type="term" value="F:sodium:proton antiporter activity"/>
    <property type="evidence" value="ECO:0007669"/>
    <property type="project" value="TreeGrafter"/>
</dbReference>
<keyword evidence="2" id="KW-0812">Transmembrane</keyword>
<feature type="region of interest" description="Disordered" evidence="1">
    <location>
        <begin position="106"/>
        <end position="151"/>
    </location>
</feature>
<feature type="transmembrane region" description="Helical" evidence="2">
    <location>
        <begin position="12"/>
        <end position="32"/>
    </location>
</feature>
<name>A0A1H8D8L5_9BURK</name>
<sequence length="151" mass="16381">MNTTLPLWVEWTVSILLVISGLSALIAAWGMVRLKDFFQRMHPPALGFTAASWSAALASAIYFSWVQESLSLRSWIIVVVLSITVPITTVLLARAAMFRRRQQGDARMPPVLVPREEESAAQAPASAPAAKNPETSPASPASNSQQPARGR</sequence>
<feature type="compositionally biased region" description="Low complexity" evidence="1">
    <location>
        <begin position="120"/>
        <end position="151"/>
    </location>
</feature>
<dbReference type="NCBIfam" id="TIGR01300">
    <property type="entry name" value="CPA3_mnhG_phaG"/>
    <property type="match status" value="1"/>
</dbReference>
<evidence type="ECO:0000256" key="1">
    <source>
        <dbReference type="SAM" id="MobiDB-lite"/>
    </source>
</evidence>
<keyword evidence="2" id="KW-0472">Membrane</keyword>
<keyword evidence="2" id="KW-1133">Transmembrane helix</keyword>
<dbReference type="EMBL" id="FOCW01000001">
    <property type="protein sequence ID" value="SEN02918.1"/>
    <property type="molecule type" value="Genomic_DNA"/>
</dbReference>
<dbReference type="STRING" id="1121117.SAMN02745977_00205"/>
<dbReference type="PANTHER" id="PTHR34703:SF1">
    <property type="entry name" value="ANTIPORTER SUBUNIT MNHG2-RELATED"/>
    <property type="match status" value="1"/>
</dbReference>
<evidence type="ECO:0000313" key="3">
    <source>
        <dbReference type="EMBL" id="SEN02918.1"/>
    </source>
</evidence>
<dbReference type="Pfam" id="PF03334">
    <property type="entry name" value="PhaG_MnhG_YufB"/>
    <property type="match status" value="1"/>
</dbReference>
<accession>A0A1H8D8L5</accession>
<evidence type="ECO:0000313" key="4">
    <source>
        <dbReference type="Proteomes" id="UP000199531"/>
    </source>
</evidence>
<dbReference type="RefSeq" id="WP_091812909.1">
    <property type="nucleotide sequence ID" value="NZ_FOCW01000001.1"/>
</dbReference>